<evidence type="ECO:0000256" key="1">
    <source>
        <dbReference type="ARBA" id="ARBA00004370"/>
    </source>
</evidence>
<dbReference type="Pfam" id="PF01124">
    <property type="entry name" value="MAPEG"/>
    <property type="match status" value="1"/>
</dbReference>
<feature type="transmembrane region" description="Helical" evidence="5">
    <location>
        <begin position="109"/>
        <end position="128"/>
    </location>
</feature>
<gene>
    <name evidence="6" type="ORF">SAMN02745887_02825</name>
</gene>
<name>A0A1K2HN25_9NEIS</name>
<evidence type="ECO:0000256" key="3">
    <source>
        <dbReference type="ARBA" id="ARBA00022989"/>
    </source>
</evidence>
<keyword evidence="3 5" id="KW-1133">Transmembrane helix</keyword>
<dbReference type="EMBL" id="FPKR01000011">
    <property type="protein sequence ID" value="SFZ78159.1"/>
    <property type="molecule type" value="Genomic_DNA"/>
</dbReference>
<keyword evidence="4 5" id="KW-0472">Membrane</keyword>
<dbReference type="InterPro" id="IPR023352">
    <property type="entry name" value="MAPEG-like_dom_sf"/>
</dbReference>
<evidence type="ECO:0000256" key="4">
    <source>
        <dbReference type="ARBA" id="ARBA00023136"/>
    </source>
</evidence>
<accession>A0A1K2HN25</accession>
<keyword evidence="2 5" id="KW-0812">Transmembrane</keyword>
<evidence type="ECO:0000313" key="7">
    <source>
        <dbReference type="Proteomes" id="UP000186513"/>
    </source>
</evidence>
<proteinExistence type="predicted"/>
<protein>
    <recommendedName>
        <fullName evidence="8">MAPEG family protein</fullName>
    </recommendedName>
</protein>
<dbReference type="GO" id="GO:0016020">
    <property type="term" value="C:membrane"/>
    <property type="evidence" value="ECO:0007669"/>
    <property type="project" value="UniProtKB-SubCell"/>
</dbReference>
<evidence type="ECO:0000313" key="6">
    <source>
        <dbReference type="EMBL" id="SFZ78159.1"/>
    </source>
</evidence>
<evidence type="ECO:0000256" key="2">
    <source>
        <dbReference type="ARBA" id="ARBA00022692"/>
    </source>
</evidence>
<dbReference type="InterPro" id="IPR001129">
    <property type="entry name" value="Membr-assoc_MAPEG"/>
</dbReference>
<dbReference type="AlphaFoldDB" id="A0A1K2HN25"/>
<feature type="transmembrane region" description="Helical" evidence="5">
    <location>
        <begin position="76"/>
        <end position="97"/>
    </location>
</feature>
<dbReference type="Proteomes" id="UP000186513">
    <property type="component" value="Unassembled WGS sequence"/>
</dbReference>
<dbReference type="SUPFAM" id="SSF161084">
    <property type="entry name" value="MAPEG domain-like"/>
    <property type="match status" value="1"/>
</dbReference>
<evidence type="ECO:0000256" key="5">
    <source>
        <dbReference type="SAM" id="Phobius"/>
    </source>
</evidence>
<dbReference type="RefSeq" id="WP_072429319.1">
    <property type="nucleotide sequence ID" value="NZ_FPKR01000011.1"/>
</dbReference>
<evidence type="ECO:0008006" key="8">
    <source>
        <dbReference type="Google" id="ProtNLM"/>
    </source>
</evidence>
<sequence>MHTTALLCTAILGTLVFGLGLLISALRFAEQRLAGHADDPGDLLHKVVRAHGNATEYAPFLAVLFLYLGTQAPSGAVLGLIVSATACRLIHALGLIAWPSIAQPNPARFIGAIGTYVCGLGLCLRLVWVF</sequence>
<reference evidence="6 7" key="1">
    <citation type="submission" date="2016-11" db="EMBL/GenBank/DDBJ databases">
        <authorList>
            <person name="Jaros S."/>
            <person name="Januszkiewicz K."/>
            <person name="Wedrychowicz H."/>
        </authorList>
    </citation>
    <scope>NUCLEOTIDE SEQUENCE [LARGE SCALE GENOMIC DNA]</scope>
    <source>
        <strain evidence="6 7">DSM 18899</strain>
    </source>
</reference>
<comment type="subcellular location">
    <subcellularLocation>
        <location evidence="1">Membrane</location>
    </subcellularLocation>
</comment>
<dbReference type="OrthoDB" id="8537976at2"/>
<dbReference type="STRING" id="1121279.SAMN02745887_02825"/>
<organism evidence="6 7">
    <name type="scientific">Chitinimonas taiwanensis DSM 18899</name>
    <dbReference type="NCBI Taxonomy" id="1121279"/>
    <lineage>
        <taxon>Bacteria</taxon>
        <taxon>Pseudomonadati</taxon>
        <taxon>Pseudomonadota</taxon>
        <taxon>Betaproteobacteria</taxon>
        <taxon>Neisseriales</taxon>
        <taxon>Chitinibacteraceae</taxon>
        <taxon>Chitinimonas</taxon>
    </lineage>
</organism>
<dbReference type="Gene3D" id="1.20.120.550">
    <property type="entry name" value="Membrane associated eicosanoid/glutathione metabolism-like domain"/>
    <property type="match status" value="1"/>
</dbReference>
<keyword evidence="7" id="KW-1185">Reference proteome</keyword>